<keyword evidence="4" id="KW-1185">Reference proteome</keyword>
<feature type="domain" description="TPM" evidence="2">
    <location>
        <begin position="103"/>
        <end position="186"/>
    </location>
</feature>
<gene>
    <name evidence="3" type="ORF">DK389_01870</name>
</gene>
<keyword evidence="1" id="KW-1133">Transmembrane helix</keyword>
<feature type="transmembrane region" description="Helical" evidence="1">
    <location>
        <begin position="42"/>
        <end position="62"/>
    </location>
</feature>
<proteinExistence type="predicted"/>
<reference evidence="4" key="1">
    <citation type="submission" date="2018-05" db="EMBL/GenBank/DDBJ databases">
        <title>Complete Genome Sequence of Methylobacterium sp. 17SD2-17.</title>
        <authorList>
            <person name="Srinivasan S."/>
        </authorList>
    </citation>
    <scope>NUCLEOTIDE SEQUENCE [LARGE SCALE GENOMIC DNA]</scope>
    <source>
        <strain evidence="4">17SD2-17</strain>
    </source>
</reference>
<dbReference type="Pfam" id="PF04536">
    <property type="entry name" value="TPM_phosphatase"/>
    <property type="match status" value="1"/>
</dbReference>
<dbReference type="InterPro" id="IPR007621">
    <property type="entry name" value="TPM_dom"/>
</dbReference>
<dbReference type="OrthoDB" id="5825388at2"/>
<evidence type="ECO:0000259" key="2">
    <source>
        <dbReference type="Pfam" id="PF04536"/>
    </source>
</evidence>
<feature type="transmembrane region" description="Helical" evidence="1">
    <location>
        <begin position="68"/>
        <end position="90"/>
    </location>
</feature>
<keyword evidence="1" id="KW-0812">Transmembrane</keyword>
<protein>
    <recommendedName>
        <fullName evidence="2">TPM domain-containing protein</fullName>
    </recommendedName>
</protein>
<evidence type="ECO:0000313" key="4">
    <source>
        <dbReference type="Proteomes" id="UP000245926"/>
    </source>
</evidence>
<name>A0A2U8W1K1_9HYPH</name>
<dbReference type="PANTHER" id="PTHR30373">
    <property type="entry name" value="UPF0603 PROTEIN YGCG"/>
    <property type="match status" value="1"/>
</dbReference>
<dbReference type="EMBL" id="CP029550">
    <property type="protein sequence ID" value="AWN39511.1"/>
    <property type="molecule type" value="Genomic_DNA"/>
</dbReference>
<dbReference type="KEGG" id="mets:DK389_01870"/>
<accession>A0A2U8W1K1</accession>
<organism evidence="3 4">
    <name type="scientific">Methylobacterium durans</name>
    <dbReference type="NCBI Taxonomy" id="2202825"/>
    <lineage>
        <taxon>Bacteria</taxon>
        <taxon>Pseudomonadati</taxon>
        <taxon>Pseudomonadota</taxon>
        <taxon>Alphaproteobacteria</taxon>
        <taxon>Hyphomicrobiales</taxon>
        <taxon>Methylobacteriaceae</taxon>
        <taxon>Methylobacterium</taxon>
    </lineage>
</organism>
<keyword evidence="1" id="KW-0472">Membrane</keyword>
<dbReference type="AlphaFoldDB" id="A0A2U8W1K1"/>
<dbReference type="Proteomes" id="UP000245926">
    <property type="component" value="Chromosome"/>
</dbReference>
<evidence type="ECO:0000313" key="3">
    <source>
        <dbReference type="EMBL" id="AWN39511.1"/>
    </source>
</evidence>
<dbReference type="Gene3D" id="3.10.310.50">
    <property type="match status" value="1"/>
</dbReference>
<sequence length="210" mass="22030">MTGRVTQSLPPAARARIAEAIGAAERATAGEIVVMVSARTGYYRSAILLAALVAALVLPWPLILLTGWSAASIALAQALVVLVVLVATLNKTVRLRLVPRRVTRARAREAAQRAFWERGLSRTRGRTGVLIHLALAEHHAEIVADEGILNAVGPDAWNAAITALLAALRRGEPEAGLIAAVQAVGAILAATCPPGSDDVDELPNRVIVSE</sequence>
<dbReference type="PANTHER" id="PTHR30373:SF8">
    <property type="entry name" value="BLL7265 PROTEIN"/>
    <property type="match status" value="1"/>
</dbReference>
<evidence type="ECO:0000256" key="1">
    <source>
        <dbReference type="SAM" id="Phobius"/>
    </source>
</evidence>